<keyword evidence="4" id="KW-1185">Reference proteome</keyword>
<evidence type="ECO:0000313" key="3">
    <source>
        <dbReference type="EMBL" id="MBL0428214.1"/>
    </source>
</evidence>
<dbReference type="Proteomes" id="UP000622707">
    <property type="component" value="Unassembled WGS sequence"/>
</dbReference>
<keyword evidence="1" id="KW-1133">Transmembrane helix</keyword>
<dbReference type="PANTHER" id="PTHR23028:SF53">
    <property type="entry name" value="ACYL_TRANSF_3 DOMAIN-CONTAINING PROTEIN"/>
    <property type="match status" value="1"/>
</dbReference>
<feature type="domain" description="Acyltransferase 3" evidence="2">
    <location>
        <begin position="12"/>
        <end position="324"/>
    </location>
</feature>
<dbReference type="Pfam" id="PF01757">
    <property type="entry name" value="Acyl_transf_3"/>
    <property type="match status" value="1"/>
</dbReference>
<evidence type="ECO:0000259" key="2">
    <source>
        <dbReference type="Pfam" id="PF01757"/>
    </source>
</evidence>
<comment type="caution">
    <text evidence="3">The sequence shown here is derived from an EMBL/GenBank/DDBJ whole genome shotgun (WGS) entry which is preliminary data.</text>
</comment>
<keyword evidence="3" id="KW-0808">Transferase</keyword>
<feature type="transmembrane region" description="Helical" evidence="1">
    <location>
        <begin position="225"/>
        <end position="242"/>
    </location>
</feature>
<feature type="transmembrane region" description="Helical" evidence="1">
    <location>
        <begin position="200"/>
        <end position="218"/>
    </location>
</feature>
<dbReference type="InterPro" id="IPR002656">
    <property type="entry name" value="Acyl_transf_3_dom"/>
</dbReference>
<feature type="transmembrane region" description="Helical" evidence="1">
    <location>
        <begin position="248"/>
        <end position="268"/>
    </location>
</feature>
<feature type="transmembrane region" description="Helical" evidence="1">
    <location>
        <begin position="12"/>
        <end position="32"/>
    </location>
</feature>
<dbReference type="RefSeq" id="WP_201692845.1">
    <property type="nucleotide sequence ID" value="NZ_JAEQND010000016.1"/>
</dbReference>
<organism evidence="3 4">
    <name type="scientific">Ramlibacter alkalitolerans</name>
    <dbReference type="NCBI Taxonomy" id="2039631"/>
    <lineage>
        <taxon>Bacteria</taxon>
        <taxon>Pseudomonadati</taxon>
        <taxon>Pseudomonadota</taxon>
        <taxon>Betaproteobacteria</taxon>
        <taxon>Burkholderiales</taxon>
        <taxon>Comamonadaceae</taxon>
        <taxon>Ramlibacter</taxon>
    </lineage>
</organism>
<name>A0ABS1JVB0_9BURK</name>
<dbReference type="PANTHER" id="PTHR23028">
    <property type="entry name" value="ACETYLTRANSFERASE"/>
    <property type="match status" value="1"/>
</dbReference>
<proteinExistence type="predicted"/>
<feature type="transmembrane region" description="Helical" evidence="1">
    <location>
        <begin position="164"/>
        <end position="180"/>
    </location>
</feature>
<evidence type="ECO:0000256" key="1">
    <source>
        <dbReference type="SAM" id="Phobius"/>
    </source>
</evidence>
<sequence length="344" mass="37670">MHPWKSYGDTDFITGLRAYAAFAVILVHSGGAGLRQLGSLGQHIAGLGATGVYVFFVISGFSVAASYNASASYPEYLARRLLRIAPLYYVWLLIAAATAGLSYWGHQFRVHLDPYNWFMHLSFLSFLDYRVANSVLGVEWSIPVEVFWYLVLPFLFRLIMRHRLGVPVALVASFCAYLAVRELGRFLPLSPDDAALAIRWSPLPYVFSYCLGVCAYKIRRPAGDVSIAIVLAAAVAYVFVPPDRIDPFIAVSVVTFALICIGSGQSVICRALFTNRVALFLGAISYGVYLSHFPLKAMMGVEGGGLSAFLLIAAAATVVSTLTYYVVEQPCRQLAGRLPRLARA</sequence>
<dbReference type="InterPro" id="IPR050879">
    <property type="entry name" value="Acyltransferase_3"/>
</dbReference>
<feature type="transmembrane region" description="Helical" evidence="1">
    <location>
        <begin position="277"/>
        <end position="295"/>
    </location>
</feature>
<dbReference type="GO" id="GO:0016746">
    <property type="term" value="F:acyltransferase activity"/>
    <property type="evidence" value="ECO:0007669"/>
    <property type="project" value="UniProtKB-KW"/>
</dbReference>
<keyword evidence="3" id="KW-0012">Acyltransferase</keyword>
<feature type="transmembrane region" description="Helical" evidence="1">
    <location>
        <begin position="44"/>
        <end position="67"/>
    </location>
</feature>
<reference evidence="3 4" key="1">
    <citation type="journal article" date="2017" name="Int. J. Syst. Evol. Microbiol.">
        <title>Ramlibacter alkalitolerans sp. nov., alkali-tolerant bacterium isolated from soil of ginseng.</title>
        <authorList>
            <person name="Lee D.H."/>
            <person name="Cha C.J."/>
        </authorList>
    </citation>
    <scope>NUCLEOTIDE SEQUENCE [LARGE SCALE GENOMIC DNA]</scope>
    <source>
        <strain evidence="3 4">KACC 19305</strain>
    </source>
</reference>
<accession>A0ABS1JVB0</accession>
<protein>
    <submittedName>
        <fullName evidence="3">Acyltransferase</fullName>
    </submittedName>
</protein>
<dbReference type="EMBL" id="JAEQND010000016">
    <property type="protein sequence ID" value="MBL0428214.1"/>
    <property type="molecule type" value="Genomic_DNA"/>
</dbReference>
<feature type="transmembrane region" description="Helical" evidence="1">
    <location>
        <begin position="307"/>
        <end position="327"/>
    </location>
</feature>
<keyword evidence="1" id="KW-0472">Membrane</keyword>
<keyword evidence="1" id="KW-0812">Transmembrane</keyword>
<feature type="transmembrane region" description="Helical" evidence="1">
    <location>
        <begin position="87"/>
        <end position="105"/>
    </location>
</feature>
<evidence type="ECO:0000313" key="4">
    <source>
        <dbReference type="Proteomes" id="UP000622707"/>
    </source>
</evidence>
<gene>
    <name evidence="3" type="ORF">JI746_24130</name>
</gene>